<dbReference type="Proteomes" id="UP000600449">
    <property type="component" value="Unassembled WGS sequence"/>
</dbReference>
<dbReference type="EMBL" id="BMMF01000011">
    <property type="protein sequence ID" value="GGK45565.1"/>
    <property type="molecule type" value="Genomic_DNA"/>
</dbReference>
<name>A0A917QES9_9HYPH</name>
<organism evidence="1 2">
    <name type="scientific">Salinarimonas ramus</name>
    <dbReference type="NCBI Taxonomy" id="690164"/>
    <lineage>
        <taxon>Bacteria</taxon>
        <taxon>Pseudomonadati</taxon>
        <taxon>Pseudomonadota</taxon>
        <taxon>Alphaproteobacteria</taxon>
        <taxon>Hyphomicrobiales</taxon>
        <taxon>Salinarimonadaceae</taxon>
        <taxon>Salinarimonas</taxon>
    </lineage>
</organism>
<dbReference type="RefSeq" id="WP_188914635.1">
    <property type="nucleotide sequence ID" value="NZ_BMMF01000011.1"/>
</dbReference>
<evidence type="ECO:0000313" key="2">
    <source>
        <dbReference type="Proteomes" id="UP000600449"/>
    </source>
</evidence>
<comment type="caution">
    <text evidence="1">The sequence shown here is derived from an EMBL/GenBank/DDBJ whole genome shotgun (WGS) entry which is preliminary data.</text>
</comment>
<dbReference type="InterPro" id="IPR041164">
    <property type="entry name" value="LDcluster4"/>
</dbReference>
<sequence length="218" mass="22461">MTGTGSGDGNGLRLCPRTRRLRRAGYALDAWSLAWSEDVTPLPDGPDLAPVAALRALHEAGPVRAVPVGVIGPKAASPRQTEVAHALGAAVADLGLQLLCGGKNGVMEAACRGNAEAGGRPIGLVPDEEWDAANPFVAIPLATGIGPARNVLIARASFALVAVGGGYGTLSEMAFGLHFDRLVLALEDAPAVEGAIRCADVEEVCERLARRFLRLDAG</sequence>
<dbReference type="SUPFAM" id="SSF102405">
    <property type="entry name" value="MCP/YpsA-like"/>
    <property type="match status" value="1"/>
</dbReference>
<protein>
    <recommendedName>
        <fullName evidence="3">TIGR00725 family protein</fullName>
    </recommendedName>
</protein>
<accession>A0A917QES9</accession>
<evidence type="ECO:0000313" key="1">
    <source>
        <dbReference type="EMBL" id="GGK45565.1"/>
    </source>
</evidence>
<keyword evidence="2" id="KW-1185">Reference proteome</keyword>
<dbReference type="GO" id="GO:0005829">
    <property type="term" value="C:cytosol"/>
    <property type="evidence" value="ECO:0007669"/>
    <property type="project" value="TreeGrafter"/>
</dbReference>
<gene>
    <name evidence="1" type="ORF">GCM10011322_35950</name>
</gene>
<dbReference type="Pfam" id="PF18306">
    <property type="entry name" value="LDcluster4"/>
    <property type="match status" value="1"/>
</dbReference>
<dbReference type="PANTHER" id="PTHR43393:SF3">
    <property type="entry name" value="LYSINE DECARBOXYLASE-LIKE PROTEIN"/>
    <property type="match status" value="1"/>
</dbReference>
<proteinExistence type="predicted"/>
<dbReference type="AlphaFoldDB" id="A0A917QES9"/>
<dbReference type="InterPro" id="IPR052341">
    <property type="entry name" value="LOG_family_nucleotidases"/>
</dbReference>
<dbReference type="Gene3D" id="3.40.50.450">
    <property type="match status" value="1"/>
</dbReference>
<reference evidence="1 2" key="1">
    <citation type="journal article" date="2014" name="Int. J. Syst. Evol. Microbiol.">
        <title>Complete genome sequence of Corynebacterium casei LMG S-19264T (=DSM 44701T), isolated from a smear-ripened cheese.</title>
        <authorList>
            <consortium name="US DOE Joint Genome Institute (JGI-PGF)"/>
            <person name="Walter F."/>
            <person name="Albersmeier A."/>
            <person name="Kalinowski J."/>
            <person name="Ruckert C."/>
        </authorList>
    </citation>
    <scope>NUCLEOTIDE SEQUENCE [LARGE SCALE GENOMIC DNA]</scope>
    <source>
        <strain evidence="1 2">CGMCC 1.9161</strain>
    </source>
</reference>
<dbReference type="PANTHER" id="PTHR43393">
    <property type="entry name" value="CYTOKININ RIBOSIDE 5'-MONOPHOSPHATE PHOSPHORIBOHYDROLASE"/>
    <property type="match status" value="1"/>
</dbReference>
<evidence type="ECO:0008006" key="3">
    <source>
        <dbReference type="Google" id="ProtNLM"/>
    </source>
</evidence>